<reference evidence="1" key="1">
    <citation type="submission" date="2021-02" db="EMBL/GenBank/DDBJ databases">
        <authorList>
            <consortium name="DOE Joint Genome Institute"/>
            <person name="Ahrendt S."/>
            <person name="Looney B.P."/>
            <person name="Miyauchi S."/>
            <person name="Morin E."/>
            <person name="Drula E."/>
            <person name="Courty P.E."/>
            <person name="Chicoki N."/>
            <person name="Fauchery L."/>
            <person name="Kohler A."/>
            <person name="Kuo A."/>
            <person name="Labutti K."/>
            <person name="Pangilinan J."/>
            <person name="Lipzen A."/>
            <person name="Riley R."/>
            <person name="Andreopoulos W."/>
            <person name="He G."/>
            <person name="Johnson J."/>
            <person name="Barry K.W."/>
            <person name="Grigoriev I.V."/>
            <person name="Nagy L."/>
            <person name="Hibbett D."/>
            <person name="Henrissat B."/>
            <person name="Matheny P.B."/>
            <person name="Labbe J."/>
            <person name="Martin F."/>
        </authorList>
    </citation>
    <scope>NUCLEOTIDE SEQUENCE</scope>
    <source>
        <strain evidence="1">EC-137</strain>
    </source>
</reference>
<evidence type="ECO:0000313" key="2">
    <source>
        <dbReference type="Proteomes" id="UP000814128"/>
    </source>
</evidence>
<evidence type="ECO:0000313" key="1">
    <source>
        <dbReference type="EMBL" id="KAI0028842.1"/>
    </source>
</evidence>
<accession>A0ACB8QAS5</accession>
<gene>
    <name evidence="1" type="ORF">K488DRAFT_57666</name>
</gene>
<organism evidence="1 2">
    <name type="scientific">Vararia minispora EC-137</name>
    <dbReference type="NCBI Taxonomy" id="1314806"/>
    <lineage>
        <taxon>Eukaryota</taxon>
        <taxon>Fungi</taxon>
        <taxon>Dikarya</taxon>
        <taxon>Basidiomycota</taxon>
        <taxon>Agaricomycotina</taxon>
        <taxon>Agaricomycetes</taxon>
        <taxon>Russulales</taxon>
        <taxon>Lachnocladiaceae</taxon>
        <taxon>Vararia</taxon>
    </lineage>
</organism>
<name>A0ACB8QAS5_9AGAM</name>
<dbReference type="EMBL" id="MU273719">
    <property type="protein sequence ID" value="KAI0028842.1"/>
    <property type="molecule type" value="Genomic_DNA"/>
</dbReference>
<proteinExistence type="predicted"/>
<keyword evidence="2" id="KW-1185">Reference proteome</keyword>
<reference evidence="1" key="2">
    <citation type="journal article" date="2022" name="New Phytol.">
        <title>Evolutionary transition to the ectomycorrhizal habit in the genomes of a hyperdiverse lineage of mushroom-forming fungi.</title>
        <authorList>
            <person name="Looney B."/>
            <person name="Miyauchi S."/>
            <person name="Morin E."/>
            <person name="Drula E."/>
            <person name="Courty P.E."/>
            <person name="Kohler A."/>
            <person name="Kuo A."/>
            <person name="LaButti K."/>
            <person name="Pangilinan J."/>
            <person name="Lipzen A."/>
            <person name="Riley R."/>
            <person name="Andreopoulos W."/>
            <person name="He G."/>
            <person name="Johnson J."/>
            <person name="Nolan M."/>
            <person name="Tritt A."/>
            <person name="Barry K.W."/>
            <person name="Grigoriev I.V."/>
            <person name="Nagy L.G."/>
            <person name="Hibbett D."/>
            <person name="Henrissat B."/>
            <person name="Matheny P.B."/>
            <person name="Labbe J."/>
            <person name="Martin F.M."/>
        </authorList>
    </citation>
    <scope>NUCLEOTIDE SEQUENCE</scope>
    <source>
        <strain evidence="1">EC-137</strain>
    </source>
</reference>
<protein>
    <submittedName>
        <fullName evidence="1">AAA family ATPase</fullName>
    </submittedName>
</protein>
<dbReference type="Proteomes" id="UP000814128">
    <property type="component" value="Unassembled WGS sequence"/>
</dbReference>
<sequence>MPSSLKILSVQIFLPEECKGRAARRLLLNSGVLKSAKIVAGDLVILSSTPLSDFGSSVTPYAICEAWPSMDLPSTDIAVSLSVLLTAQLKEGSTAFLAPLSESTLPFPISTSQRSCIAEALRLCEIDSSGSPTSAPAKISKAGKGKSRDWLSLLIRETLVDHKYVTPSQIIAIEFEGRSRCFSVISVSIRILNGDKIPELLSQDMSNLRVHALPSLCLIDWDTTVSIEDPAKFATQKWHHKSAVEALAPNSTADAYSSVGGLTQQIELVRDLIDIPLMRPALFRHFGLKPPRGILLHGPPGTGKTHLARAIASSTGSSVIIVNGPELTSAYHGETEASLRRVFADARERSPCVLVLDEVDAICPRREDGAGGEVEKRTVATLLTEMDGIEAEGDVRVVVVATTNRPNAIDPALRRPGRFDREIEIGVPDVEARISILGVLLKKTPNSLTSEDLRAVASRAHGYVGADLAAVVREAGTLAIKRHLALSNTTGVAAVPGALTVSDLEAALPSIRPSMLRAHLLDAAPVRFSDIGGLDSTIARLRECVEWPLVHAQALARLGVRAPRGVLLCGPPGCSKTVLVRAIATETGVNFVAVRGPELVNKYVGESERAVREVFRKARAAAPSIIFFDEIDALAAARSNGTESGSHTGVLISLLNEMDGIEELNGVTVIGATNRPDVLDSALMRPGRFDRTLYVGPPDHAGRVEILKIRTRKMSVDPELDVHAIAELTDGCSGAEISALCQEAALLAMQANIEAPYVPQSAFLEAARRVKRQITPEMLRKFERWSAQS</sequence>
<comment type="caution">
    <text evidence="1">The sequence shown here is derived from an EMBL/GenBank/DDBJ whole genome shotgun (WGS) entry which is preliminary data.</text>
</comment>